<dbReference type="EMBL" id="JBHLUH010000081">
    <property type="protein sequence ID" value="MFC0533353.1"/>
    <property type="molecule type" value="Genomic_DNA"/>
</dbReference>
<proteinExistence type="predicted"/>
<reference evidence="2 3" key="1">
    <citation type="submission" date="2024-09" db="EMBL/GenBank/DDBJ databases">
        <authorList>
            <person name="Sun Q."/>
            <person name="Mori K."/>
        </authorList>
    </citation>
    <scope>NUCLEOTIDE SEQUENCE [LARGE SCALE GENOMIC DNA]</scope>
    <source>
        <strain evidence="2 3">TBRC 3947</strain>
    </source>
</reference>
<dbReference type="Proteomes" id="UP001589867">
    <property type="component" value="Unassembled WGS sequence"/>
</dbReference>
<comment type="caution">
    <text evidence="2">The sequence shown here is derived from an EMBL/GenBank/DDBJ whole genome shotgun (WGS) entry which is preliminary data.</text>
</comment>
<evidence type="ECO:0000313" key="3">
    <source>
        <dbReference type="Proteomes" id="UP001589867"/>
    </source>
</evidence>
<feature type="region of interest" description="Disordered" evidence="1">
    <location>
        <begin position="1"/>
        <end position="20"/>
    </location>
</feature>
<dbReference type="RefSeq" id="WP_377260843.1">
    <property type="nucleotide sequence ID" value="NZ_JBHLUH010000081.1"/>
</dbReference>
<gene>
    <name evidence="2" type="ORF">ACFFIA_37680</name>
</gene>
<name>A0ABV6MG76_9ACTN</name>
<keyword evidence="3" id="KW-1185">Reference proteome</keyword>
<evidence type="ECO:0000256" key="1">
    <source>
        <dbReference type="SAM" id="MobiDB-lite"/>
    </source>
</evidence>
<sequence length="137" mass="15823">MATARRPTYAQPTPSQKDQSRITKGYTAYFFSIDVADYALVHNLELTDTRTWSELVDAYEQVDPLGVLPVLRDLVLTDLRDADARGYQQAARRLRRMRNLAAGTDRTSEVDEMIGELREEHRRRPRLQREFDKAGLP</sequence>
<evidence type="ECO:0000313" key="2">
    <source>
        <dbReference type="EMBL" id="MFC0533353.1"/>
    </source>
</evidence>
<accession>A0ABV6MG76</accession>
<organism evidence="2 3">
    <name type="scientific">Phytohabitans kaempferiae</name>
    <dbReference type="NCBI Taxonomy" id="1620943"/>
    <lineage>
        <taxon>Bacteria</taxon>
        <taxon>Bacillati</taxon>
        <taxon>Actinomycetota</taxon>
        <taxon>Actinomycetes</taxon>
        <taxon>Micromonosporales</taxon>
        <taxon>Micromonosporaceae</taxon>
    </lineage>
</organism>
<protein>
    <submittedName>
        <fullName evidence="2">Uncharacterized protein</fullName>
    </submittedName>
</protein>